<dbReference type="Pfam" id="PF01765">
    <property type="entry name" value="RRF"/>
    <property type="match status" value="1"/>
</dbReference>
<dbReference type="RefSeq" id="WP_317487977.1">
    <property type="nucleotide sequence ID" value="NZ_CP136051.1"/>
</dbReference>
<comment type="function">
    <text evidence="3">Responsible for the release of ribosomes from messenger RNA at the termination of protein biosynthesis. May increase the efficiency of translation by recycling ribosomes from one round of translation to another.</text>
</comment>
<gene>
    <name evidence="3 6" type="primary">frr</name>
    <name evidence="6" type="ORF">RT717_19220</name>
</gene>
<keyword evidence="7" id="KW-1185">Reference proteome</keyword>
<dbReference type="Gene3D" id="3.30.1360.40">
    <property type="match status" value="1"/>
</dbReference>
<sequence length="187" mass="20933">MNEEIQLFLEEAKDLMGKAIVHFSAELAKIRAGKAMPNMLDGIMVDYYGAMTPIQQVASVNTPDARTLAIKPWEKNMISEIEKSIINSDLGLNPQNNGEMVMINVPPLTEERRKNLVKQVKAEAETAKVSVRNIRKDANESIRKLMKEGAAEDDVKRAEDEVQKLTDSHSVKIDKLVDAKEVEIMTV</sequence>
<accession>A0ABZ0IML6</accession>
<comment type="similarity">
    <text evidence="1 3">Belongs to the RRF family.</text>
</comment>
<dbReference type="CDD" id="cd00520">
    <property type="entry name" value="RRF"/>
    <property type="match status" value="1"/>
</dbReference>
<evidence type="ECO:0000259" key="5">
    <source>
        <dbReference type="Pfam" id="PF01765"/>
    </source>
</evidence>
<keyword evidence="2 3" id="KW-0648">Protein biosynthesis</keyword>
<evidence type="ECO:0000256" key="4">
    <source>
        <dbReference type="SAM" id="Coils"/>
    </source>
</evidence>
<evidence type="ECO:0000256" key="1">
    <source>
        <dbReference type="ARBA" id="ARBA00005912"/>
    </source>
</evidence>
<dbReference type="HAMAP" id="MF_00040">
    <property type="entry name" value="RRF"/>
    <property type="match status" value="1"/>
</dbReference>
<dbReference type="PANTHER" id="PTHR20982:SF3">
    <property type="entry name" value="MITOCHONDRIAL RIBOSOME RECYCLING FACTOR PSEUDO 1"/>
    <property type="match status" value="1"/>
</dbReference>
<dbReference type="Proteomes" id="UP001302349">
    <property type="component" value="Chromosome"/>
</dbReference>
<evidence type="ECO:0000313" key="7">
    <source>
        <dbReference type="Proteomes" id="UP001302349"/>
    </source>
</evidence>
<evidence type="ECO:0000313" key="6">
    <source>
        <dbReference type="EMBL" id="WOK05215.1"/>
    </source>
</evidence>
<feature type="domain" description="Ribosome recycling factor" evidence="5">
    <location>
        <begin position="24"/>
        <end position="185"/>
    </location>
</feature>
<reference evidence="6 7" key="1">
    <citation type="journal article" date="2023" name="Microbiol. Resour. Announc.">
        <title>Complete Genome Sequence of Imperialibacter roseus strain P4T.</title>
        <authorList>
            <person name="Tizabi D.R."/>
            <person name="Bachvaroff T."/>
            <person name="Hill R.T."/>
        </authorList>
    </citation>
    <scope>NUCLEOTIDE SEQUENCE [LARGE SCALE GENOMIC DNA]</scope>
    <source>
        <strain evidence="6 7">P4T</strain>
    </source>
</reference>
<dbReference type="InterPro" id="IPR002661">
    <property type="entry name" value="Ribosome_recyc_fac"/>
</dbReference>
<dbReference type="EMBL" id="CP136051">
    <property type="protein sequence ID" value="WOK05215.1"/>
    <property type="molecule type" value="Genomic_DNA"/>
</dbReference>
<evidence type="ECO:0000256" key="2">
    <source>
        <dbReference type="ARBA" id="ARBA00022917"/>
    </source>
</evidence>
<evidence type="ECO:0000256" key="3">
    <source>
        <dbReference type="HAMAP-Rule" id="MF_00040"/>
    </source>
</evidence>
<feature type="coiled-coil region" evidence="4">
    <location>
        <begin position="117"/>
        <end position="168"/>
    </location>
</feature>
<keyword evidence="3" id="KW-0963">Cytoplasm</keyword>
<name>A0ABZ0IML6_9BACT</name>
<dbReference type="NCBIfam" id="TIGR00496">
    <property type="entry name" value="frr"/>
    <property type="match status" value="1"/>
</dbReference>
<dbReference type="Gene3D" id="1.10.132.20">
    <property type="entry name" value="Ribosome-recycling factor"/>
    <property type="match status" value="1"/>
</dbReference>
<organism evidence="6 7">
    <name type="scientific">Imperialibacter roseus</name>
    <dbReference type="NCBI Taxonomy" id="1324217"/>
    <lineage>
        <taxon>Bacteria</taxon>
        <taxon>Pseudomonadati</taxon>
        <taxon>Bacteroidota</taxon>
        <taxon>Cytophagia</taxon>
        <taxon>Cytophagales</taxon>
        <taxon>Flammeovirgaceae</taxon>
        <taxon>Imperialibacter</taxon>
    </lineage>
</organism>
<dbReference type="InterPro" id="IPR023584">
    <property type="entry name" value="Ribosome_recyc_fac_dom"/>
</dbReference>
<keyword evidence="4" id="KW-0175">Coiled coil</keyword>
<dbReference type="InterPro" id="IPR036191">
    <property type="entry name" value="RRF_sf"/>
</dbReference>
<dbReference type="SUPFAM" id="SSF55194">
    <property type="entry name" value="Ribosome recycling factor, RRF"/>
    <property type="match status" value="1"/>
</dbReference>
<dbReference type="PANTHER" id="PTHR20982">
    <property type="entry name" value="RIBOSOME RECYCLING FACTOR"/>
    <property type="match status" value="1"/>
</dbReference>
<proteinExistence type="inferred from homology"/>
<comment type="subcellular location">
    <subcellularLocation>
        <location evidence="3">Cytoplasm</location>
    </subcellularLocation>
</comment>
<protein>
    <recommendedName>
        <fullName evidence="3">Ribosome-recycling factor</fullName>
        <shortName evidence="3">RRF</shortName>
    </recommendedName>
    <alternativeName>
        <fullName evidence="3">Ribosome-releasing factor</fullName>
    </alternativeName>
</protein>